<dbReference type="EMBL" id="CAJNNW010024256">
    <property type="protein sequence ID" value="CAE8671933.1"/>
    <property type="molecule type" value="Genomic_DNA"/>
</dbReference>
<dbReference type="AlphaFoldDB" id="A0A813JD89"/>
<evidence type="ECO:0000313" key="1">
    <source>
        <dbReference type="EMBL" id="CAE8671933.1"/>
    </source>
</evidence>
<reference evidence="1" key="1">
    <citation type="submission" date="2021-02" db="EMBL/GenBank/DDBJ databases">
        <authorList>
            <person name="Dougan E. K."/>
            <person name="Rhodes N."/>
            <person name="Thang M."/>
            <person name="Chan C."/>
        </authorList>
    </citation>
    <scope>NUCLEOTIDE SEQUENCE</scope>
</reference>
<organism evidence="1 2">
    <name type="scientific">Polarella glacialis</name>
    <name type="common">Dinoflagellate</name>
    <dbReference type="NCBI Taxonomy" id="89957"/>
    <lineage>
        <taxon>Eukaryota</taxon>
        <taxon>Sar</taxon>
        <taxon>Alveolata</taxon>
        <taxon>Dinophyceae</taxon>
        <taxon>Suessiales</taxon>
        <taxon>Suessiaceae</taxon>
        <taxon>Polarella</taxon>
    </lineage>
</organism>
<comment type="caution">
    <text evidence="1">The sequence shown here is derived from an EMBL/GenBank/DDBJ whole genome shotgun (WGS) entry which is preliminary data.</text>
</comment>
<feature type="non-terminal residue" evidence="1">
    <location>
        <position position="152"/>
    </location>
</feature>
<name>A0A813JD89_POLGL</name>
<proteinExistence type="predicted"/>
<sequence>MESIQLSTQGSERQRKDLIRTALRFEKMFMHSAGDPSYQNLSQDAHLKKLFEAYNGFKANVAISKWQLSEDFMAGIINIIIGMSDESRQIVRGHLDFNKWEHSGALSDWDKHVDHTQLAYATMQKAKADTRDISSVQPDWIADMMDCFLNGP</sequence>
<evidence type="ECO:0000313" key="2">
    <source>
        <dbReference type="Proteomes" id="UP000626109"/>
    </source>
</evidence>
<dbReference type="Proteomes" id="UP000626109">
    <property type="component" value="Unassembled WGS sequence"/>
</dbReference>
<gene>
    <name evidence="1" type="ORF">PGLA2088_LOCUS17828</name>
</gene>
<protein>
    <submittedName>
        <fullName evidence="1">Uncharacterized protein</fullName>
    </submittedName>
</protein>
<accession>A0A813JD89</accession>